<keyword evidence="6" id="KW-1185">Reference proteome</keyword>
<protein>
    <submittedName>
        <fullName evidence="5">SDR family oxidoreductase</fullName>
    </submittedName>
</protein>
<dbReference type="InterPro" id="IPR020904">
    <property type="entry name" value="Sc_DH/Rdtase_CS"/>
</dbReference>
<dbReference type="PIRSF" id="PIRSF000126">
    <property type="entry name" value="11-beta-HSD1"/>
    <property type="match status" value="1"/>
</dbReference>
<evidence type="ECO:0000256" key="2">
    <source>
        <dbReference type="ARBA" id="ARBA00023002"/>
    </source>
</evidence>
<dbReference type="RefSeq" id="WP_322877900.1">
    <property type="nucleotide sequence ID" value="NZ_JAVMIP010000005.1"/>
</dbReference>
<accession>A0AAE4FTD9</accession>
<gene>
    <name evidence="5" type="ORF">RIF25_07380</name>
</gene>
<dbReference type="PRINTS" id="PR00081">
    <property type="entry name" value="GDHRDH"/>
</dbReference>
<dbReference type="EMBL" id="JAVMIP010000005">
    <property type="protein sequence ID" value="MDS3860631.1"/>
    <property type="molecule type" value="Genomic_DNA"/>
</dbReference>
<dbReference type="PANTHER" id="PTHR44196:SF1">
    <property type="entry name" value="DEHYDROGENASE_REDUCTASE SDR FAMILY MEMBER 7B"/>
    <property type="match status" value="1"/>
</dbReference>
<sequence>MLPSSPQRALITGASSGIGAATALALAQAGINLVLVGRNQEKLAQVAAKAIALGVKAPTFSLDLADIPNVKAEITKVLDQVGPVQILINSAGIAQTAPLAEMSLEDWQAIINLNVTSIWQCTQALIPSLRSQRCGTIINVVSIAGQQVFSNWGAYCTSKFALMGFTKTLAAEERQHGIRVIALCPGAVDTPIWDQGTIVGNFDRTSMLSPESVAQSILYAIQLPPQALVEELVLMPLGGTL</sequence>
<dbReference type="Gene3D" id="3.40.50.720">
    <property type="entry name" value="NAD(P)-binding Rossmann-like Domain"/>
    <property type="match status" value="1"/>
</dbReference>
<dbReference type="AlphaFoldDB" id="A0AAE4FTD9"/>
<dbReference type="Pfam" id="PF00106">
    <property type="entry name" value="adh_short"/>
    <property type="match status" value="1"/>
</dbReference>
<dbReference type="FunFam" id="3.40.50.720:FF:000047">
    <property type="entry name" value="NADP-dependent L-serine/L-allo-threonine dehydrogenase"/>
    <property type="match status" value="1"/>
</dbReference>
<dbReference type="SMART" id="SM00822">
    <property type="entry name" value="PKS_KR"/>
    <property type="match status" value="1"/>
</dbReference>
<dbReference type="Proteomes" id="UP001268256">
    <property type="component" value="Unassembled WGS sequence"/>
</dbReference>
<dbReference type="NCBIfam" id="NF005672">
    <property type="entry name" value="PRK07454.1"/>
    <property type="match status" value="1"/>
</dbReference>
<evidence type="ECO:0000313" key="5">
    <source>
        <dbReference type="EMBL" id="MDS3860631.1"/>
    </source>
</evidence>
<dbReference type="SUPFAM" id="SSF51735">
    <property type="entry name" value="NAD(P)-binding Rossmann-fold domains"/>
    <property type="match status" value="1"/>
</dbReference>
<proteinExistence type="inferred from homology"/>
<dbReference type="InterPro" id="IPR057326">
    <property type="entry name" value="KR_dom"/>
</dbReference>
<reference evidence="6" key="1">
    <citation type="submission" date="2023-07" db="EMBL/GenBank/DDBJ databases">
        <authorList>
            <person name="Luz R."/>
            <person name="Cordeiro R."/>
            <person name="Fonseca A."/>
            <person name="Goncalves V."/>
        </authorList>
    </citation>
    <scope>NUCLEOTIDE SEQUENCE [LARGE SCALE GENOMIC DNA]</scope>
    <source>
        <strain evidence="6">BACA0444</strain>
    </source>
</reference>
<dbReference type="GO" id="GO:0016020">
    <property type="term" value="C:membrane"/>
    <property type="evidence" value="ECO:0007669"/>
    <property type="project" value="TreeGrafter"/>
</dbReference>
<evidence type="ECO:0000256" key="3">
    <source>
        <dbReference type="RuleBase" id="RU000363"/>
    </source>
</evidence>
<evidence type="ECO:0000313" key="6">
    <source>
        <dbReference type="Proteomes" id="UP001268256"/>
    </source>
</evidence>
<dbReference type="CDD" id="cd05233">
    <property type="entry name" value="SDR_c"/>
    <property type="match status" value="1"/>
</dbReference>
<dbReference type="PANTHER" id="PTHR44196">
    <property type="entry name" value="DEHYDROGENASE/REDUCTASE SDR FAMILY MEMBER 7B"/>
    <property type="match status" value="1"/>
</dbReference>
<keyword evidence="2" id="KW-0560">Oxidoreductase</keyword>
<organism evidence="5 6">
    <name type="scientific">Pseudocalidococcus azoricus BACA0444</name>
    <dbReference type="NCBI Taxonomy" id="2918990"/>
    <lineage>
        <taxon>Bacteria</taxon>
        <taxon>Bacillati</taxon>
        <taxon>Cyanobacteriota</taxon>
        <taxon>Cyanophyceae</taxon>
        <taxon>Acaryochloridales</taxon>
        <taxon>Thermosynechococcaceae</taxon>
        <taxon>Pseudocalidococcus</taxon>
        <taxon>Pseudocalidococcus azoricus</taxon>
    </lineage>
</organism>
<comment type="similarity">
    <text evidence="1 3">Belongs to the short-chain dehydrogenases/reductases (SDR) family.</text>
</comment>
<dbReference type="GO" id="GO:0016616">
    <property type="term" value="F:oxidoreductase activity, acting on the CH-OH group of donors, NAD or NADP as acceptor"/>
    <property type="evidence" value="ECO:0007669"/>
    <property type="project" value="UniProtKB-ARBA"/>
</dbReference>
<dbReference type="PRINTS" id="PR00080">
    <property type="entry name" value="SDRFAMILY"/>
</dbReference>
<comment type="caution">
    <text evidence="5">The sequence shown here is derived from an EMBL/GenBank/DDBJ whole genome shotgun (WGS) entry which is preliminary data.</text>
</comment>
<evidence type="ECO:0000259" key="4">
    <source>
        <dbReference type="SMART" id="SM00822"/>
    </source>
</evidence>
<evidence type="ECO:0000256" key="1">
    <source>
        <dbReference type="ARBA" id="ARBA00006484"/>
    </source>
</evidence>
<dbReference type="InterPro" id="IPR002347">
    <property type="entry name" value="SDR_fam"/>
</dbReference>
<dbReference type="PROSITE" id="PS00061">
    <property type="entry name" value="ADH_SHORT"/>
    <property type="match status" value="1"/>
</dbReference>
<dbReference type="InterPro" id="IPR036291">
    <property type="entry name" value="NAD(P)-bd_dom_sf"/>
</dbReference>
<feature type="domain" description="Ketoreductase" evidence="4">
    <location>
        <begin position="7"/>
        <end position="196"/>
    </location>
</feature>
<name>A0AAE4FTD9_9CYAN</name>